<comment type="caution">
    <text evidence="1">The sequence shown here is derived from an EMBL/GenBank/DDBJ whole genome shotgun (WGS) entry which is preliminary data.</text>
</comment>
<gene>
    <name evidence="1" type="ORF">GN244_ATG02102</name>
</gene>
<accession>A0A833W7K2</accession>
<dbReference type="EMBL" id="WSZM01000043">
    <property type="protein sequence ID" value="KAF4045649.1"/>
    <property type="molecule type" value="Genomic_DNA"/>
</dbReference>
<protein>
    <submittedName>
        <fullName evidence="1">Uncharacterized protein</fullName>
    </submittedName>
</protein>
<evidence type="ECO:0000313" key="1">
    <source>
        <dbReference type="EMBL" id="KAF4045649.1"/>
    </source>
</evidence>
<evidence type="ECO:0000313" key="2">
    <source>
        <dbReference type="Proteomes" id="UP000602510"/>
    </source>
</evidence>
<keyword evidence="2" id="KW-1185">Reference proteome</keyword>
<reference evidence="1" key="1">
    <citation type="submission" date="2020-04" db="EMBL/GenBank/DDBJ databases">
        <title>Hybrid Assembly of Korean Phytophthora infestans isolates.</title>
        <authorList>
            <person name="Prokchorchik M."/>
            <person name="Lee Y."/>
            <person name="Seo J."/>
            <person name="Cho J.-H."/>
            <person name="Park Y.-E."/>
            <person name="Jang D.-C."/>
            <person name="Im J.-S."/>
            <person name="Choi J.-G."/>
            <person name="Park H.-J."/>
            <person name="Lee G.-B."/>
            <person name="Lee Y.-G."/>
            <person name="Hong S.-Y."/>
            <person name="Cho K."/>
            <person name="Sohn K.H."/>
        </authorList>
    </citation>
    <scope>NUCLEOTIDE SEQUENCE</scope>
    <source>
        <strain evidence="1">KR_1_A1</strain>
    </source>
</reference>
<organism evidence="1 2">
    <name type="scientific">Phytophthora infestans</name>
    <name type="common">Potato late blight agent</name>
    <name type="synonym">Botrytis infestans</name>
    <dbReference type="NCBI Taxonomy" id="4787"/>
    <lineage>
        <taxon>Eukaryota</taxon>
        <taxon>Sar</taxon>
        <taxon>Stramenopiles</taxon>
        <taxon>Oomycota</taxon>
        <taxon>Peronosporomycetes</taxon>
        <taxon>Peronosporales</taxon>
        <taxon>Peronosporaceae</taxon>
        <taxon>Phytophthora</taxon>
    </lineage>
</organism>
<sequence length="95" mass="10650">MLNRTTCAKVEEFYWSELTCPGCGFSAHSPIFGAVEELAPWTRTRRFITTTRAIYSRLGSASQKYARSRLTTSYTPSTISSYFGNGARHLRGGEE</sequence>
<dbReference type="Proteomes" id="UP000602510">
    <property type="component" value="Unassembled WGS sequence"/>
</dbReference>
<name>A0A833W7K2_PHYIN</name>
<dbReference type="AlphaFoldDB" id="A0A833W7K2"/>
<proteinExistence type="predicted"/>